<dbReference type="RefSeq" id="WP_003703118.1">
    <property type="nucleotide sequence ID" value="NZ_CP007646.1"/>
</dbReference>
<dbReference type="Proteomes" id="UP001231316">
    <property type="component" value="Chromosome"/>
</dbReference>
<gene>
    <name evidence="4" type="ORF">A8C52_01055</name>
    <name evidence="3" type="ORF">B6U37_00805</name>
    <name evidence="2" type="ORF">LSJ_0181c</name>
    <name evidence="5" type="ORF">QFE45_00970</name>
</gene>
<evidence type="ECO:0000256" key="1">
    <source>
        <dbReference type="SAM" id="Phobius"/>
    </source>
</evidence>
<dbReference type="EMBL" id="NBEY01000010">
    <property type="protein sequence ID" value="OQR26136.1"/>
    <property type="molecule type" value="Genomic_DNA"/>
</dbReference>
<feature type="transmembrane region" description="Helical" evidence="1">
    <location>
        <begin position="12"/>
        <end position="31"/>
    </location>
</feature>
<reference evidence="2 6" key="1">
    <citation type="journal article" date="2014" name="BMC Genomics">
        <title>Unusual genome complexity in Lactobacillus salivarius JCM1046.</title>
        <authorList>
            <person name="Raftis E.J."/>
            <person name="Forde B.M."/>
            <person name="Claesson M.J."/>
            <person name="O'Toole P.W."/>
        </authorList>
    </citation>
    <scope>NUCLEOTIDE SEQUENCE [LARGE SCALE GENOMIC DNA]</scope>
    <source>
        <strain evidence="2 6">JCM1046</strain>
    </source>
</reference>
<reference evidence="3 7" key="3">
    <citation type="submission" date="2017-03" db="EMBL/GenBank/DDBJ databases">
        <title>Phylogenomics and comparative genomics of Lactobacillus salivarius, a mammalian gut commensal.</title>
        <authorList>
            <person name="Harris H.M."/>
        </authorList>
    </citation>
    <scope>NUCLEOTIDE SEQUENCE [LARGE SCALE GENOMIC DNA]</scope>
    <source>
        <strain evidence="3 7">AH4231</strain>
    </source>
</reference>
<proteinExistence type="predicted"/>
<feature type="transmembrane region" description="Helical" evidence="1">
    <location>
        <begin position="37"/>
        <end position="63"/>
    </location>
</feature>
<dbReference type="KEGG" id="lsj:LSJ_0181c"/>
<dbReference type="EMBL" id="CP123971">
    <property type="protein sequence ID" value="WII28747.1"/>
    <property type="molecule type" value="Genomic_DNA"/>
</dbReference>
<evidence type="ECO:0000313" key="5">
    <source>
        <dbReference type="EMBL" id="WII28747.1"/>
    </source>
</evidence>
<reference evidence="5" key="4">
    <citation type="submission" date="2023-04" db="EMBL/GenBank/DDBJ databases">
        <title>Four porcine-derived lactic acid bacteria strains analyses and their evaluation as potential probiotics based on genomics.</title>
        <authorList>
            <person name="Niu D."/>
        </authorList>
    </citation>
    <scope>NUCLEOTIDE SEQUENCE</scope>
    <source>
        <strain evidence="5">ZSA5</strain>
    </source>
</reference>
<evidence type="ECO:0000313" key="3">
    <source>
        <dbReference type="EMBL" id="OQR26136.1"/>
    </source>
</evidence>
<sequence length="78" mass="8916">MDNLKKKATIAFSILLILTLICIGISAWLVISGASAVVTLVMFFIDFVVLCALLTIVFTAYFYKKRMKQMKEQEQKHR</sequence>
<dbReference type="Proteomes" id="UP000192353">
    <property type="component" value="Unassembled WGS sequence"/>
</dbReference>
<protein>
    <submittedName>
        <fullName evidence="2">Uncharacterized protein</fullName>
    </submittedName>
</protein>
<keyword evidence="1" id="KW-0812">Transmembrane</keyword>
<evidence type="ECO:0000313" key="4">
    <source>
        <dbReference type="EMBL" id="PAY46427.1"/>
    </source>
</evidence>
<organism evidence="2 6">
    <name type="scientific">Ligilactobacillus salivarius</name>
    <dbReference type="NCBI Taxonomy" id="1624"/>
    <lineage>
        <taxon>Bacteria</taxon>
        <taxon>Bacillati</taxon>
        <taxon>Bacillota</taxon>
        <taxon>Bacilli</taxon>
        <taxon>Lactobacillales</taxon>
        <taxon>Lactobacillaceae</taxon>
        <taxon>Ligilactobacillus</taxon>
    </lineage>
</organism>
<dbReference type="Proteomes" id="UP000218139">
    <property type="component" value="Unassembled WGS sequence"/>
</dbReference>
<dbReference type="Proteomes" id="UP000029488">
    <property type="component" value="Chromosome"/>
</dbReference>
<reference evidence="4 8" key="2">
    <citation type="submission" date="2016-05" db="EMBL/GenBank/DDBJ databases">
        <authorList>
            <person name="Lee J.-Y."/>
            <person name="Kim E.B."/>
            <person name="Choi Y.-J."/>
        </authorList>
    </citation>
    <scope>NUCLEOTIDE SEQUENCE [LARGE SCALE GENOMIC DNA]</scope>
    <source>
        <strain evidence="4 8">KLA006</strain>
    </source>
</reference>
<dbReference type="EMBL" id="LXZO01000090">
    <property type="protein sequence ID" value="PAY46427.1"/>
    <property type="molecule type" value="Genomic_DNA"/>
</dbReference>
<evidence type="ECO:0000313" key="2">
    <source>
        <dbReference type="EMBL" id="AIR09943.1"/>
    </source>
</evidence>
<keyword evidence="1" id="KW-0472">Membrane</keyword>
<keyword evidence="1" id="KW-1133">Transmembrane helix</keyword>
<accession>A0A089QDU8</accession>
<dbReference type="AlphaFoldDB" id="A0A089QDU8"/>
<evidence type="ECO:0000313" key="6">
    <source>
        <dbReference type="Proteomes" id="UP000029488"/>
    </source>
</evidence>
<evidence type="ECO:0000313" key="7">
    <source>
        <dbReference type="Proteomes" id="UP000192353"/>
    </source>
</evidence>
<name>A0A089QDU8_9LACO</name>
<evidence type="ECO:0000313" key="8">
    <source>
        <dbReference type="Proteomes" id="UP000218139"/>
    </source>
</evidence>
<dbReference type="EMBL" id="CP007646">
    <property type="protein sequence ID" value="AIR09943.1"/>
    <property type="molecule type" value="Genomic_DNA"/>
</dbReference>